<name>A0AA38C7A8_TAXCH</name>
<dbReference type="EMBL" id="JAHRHJ020000588">
    <property type="protein sequence ID" value="KAH9293908.1"/>
    <property type="molecule type" value="Genomic_DNA"/>
</dbReference>
<dbReference type="AlphaFoldDB" id="A0AA38C7A8"/>
<accession>A0AA38C7A8</accession>
<sequence>KSDWSLIHRRPLCPHPLLHLKRNNNSTTTFAAIQIVLMLIQVNSTRLEELGMRMCWTVKEGRWEIDSPDKTLALLKIRSEMDANFRDASLKRTPLGRRS</sequence>
<gene>
    <name evidence="1" type="ORF">KI387_040889</name>
</gene>
<keyword evidence="2" id="KW-1185">Reference proteome</keyword>
<feature type="non-terminal residue" evidence="1">
    <location>
        <position position="1"/>
    </location>
</feature>
<evidence type="ECO:0000313" key="1">
    <source>
        <dbReference type="EMBL" id="KAH9293908.1"/>
    </source>
</evidence>
<dbReference type="Proteomes" id="UP000824469">
    <property type="component" value="Unassembled WGS sequence"/>
</dbReference>
<comment type="caution">
    <text evidence="1">The sequence shown here is derived from an EMBL/GenBank/DDBJ whole genome shotgun (WGS) entry which is preliminary data.</text>
</comment>
<organism evidence="1 2">
    <name type="scientific">Taxus chinensis</name>
    <name type="common">Chinese yew</name>
    <name type="synonym">Taxus wallichiana var. chinensis</name>
    <dbReference type="NCBI Taxonomy" id="29808"/>
    <lineage>
        <taxon>Eukaryota</taxon>
        <taxon>Viridiplantae</taxon>
        <taxon>Streptophyta</taxon>
        <taxon>Embryophyta</taxon>
        <taxon>Tracheophyta</taxon>
        <taxon>Spermatophyta</taxon>
        <taxon>Pinopsida</taxon>
        <taxon>Pinidae</taxon>
        <taxon>Conifers II</taxon>
        <taxon>Cupressales</taxon>
        <taxon>Taxaceae</taxon>
        <taxon>Taxus</taxon>
    </lineage>
</organism>
<evidence type="ECO:0000313" key="2">
    <source>
        <dbReference type="Proteomes" id="UP000824469"/>
    </source>
</evidence>
<reference evidence="1 2" key="1">
    <citation type="journal article" date="2021" name="Nat. Plants">
        <title>The Taxus genome provides insights into paclitaxel biosynthesis.</title>
        <authorList>
            <person name="Xiong X."/>
            <person name="Gou J."/>
            <person name="Liao Q."/>
            <person name="Li Y."/>
            <person name="Zhou Q."/>
            <person name="Bi G."/>
            <person name="Li C."/>
            <person name="Du R."/>
            <person name="Wang X."/>
            <person name="Sun T."/>
            <person name="Guo L."/>
            <person name="Liang H."/>
            <person name="Lu P."/>
            <person name="Wu Y."/>
            <person name="Zhang Z."/>
            <person name="Ro D.K."/>
            <person name="Shang Y."/>
            <person name="Huang S."/>
            <person name="Yan J."/>
        </authorList>
    </citation>
    <scope>NUCLEOTIDE SEQUENCE [LARGE SCALE GENOMIC DNA]</scope>
    <source>
        <strain evidence="1">Ta-2019</strain>
    </source>
</reference>
<protein>
    <submittedName>
        <fullName evidence="1">Uncharacterized protein</fullName>
    </submittedName>
</protein>
<feature type="non-terminal residue" evidence="1">
    <location>
        <position position="99"/>
    </location>
</feature>
<proteinExistence type="predicted"/>